<dbReference type="RefSeq" id="WP_187658913.1">
    <property type="nucleotide sequence ID" value="NZ_JACTAB010000001.1"/>
</dbReference>
<keyword evidence="5" id="KW-1185">Reference proteome</keyword>
<organism evidence="4 5">
    <name type="scientific">Flavobacterium buctense</name>
    <dbReference type="NCBI Taxonomy" id="1648146"/>
    <lineage>
        <taxon>Bacteria</taxon>
        <taxon>Pseudomonadati</taxon>
        <taxon>Bacteroidota</taxon>
        <taxon>Flavobacteriia</taxon>
        <taxon>Flavobacteriales</taxon>
        <taxon>Flavobacteriaceae</taxon>
        <taxon>Flavobacterium</taxon>
    </lineage>
</organism>
<keyword evidence="1" id="KW-0479">Metal-binding</keyword>
<dbReference type="Pfam" id="PF01522">
    <property type="entry name" value="Polysacc_deac_1"/>
    <property type="match status" value="1"/>
</dbReference>
<evidence type="ECO:0000313" key="5">
    <source>
        <dbReference type="Proteomes" id="UP001491349"/>
    </source>
</evidence>
<dbReference type="InterPro" id="IPR002509">
    <property type="entry name" value="NODB_dom"/>
</dbReference>
<dbReference type="Gene3D" id="3.20.20.370">
    <property type="entry name" value="Glycoside hydrolase/deacetylase"/>
    <property type="match status" value="1"/>
</dbReference>
<dbReference type="PANTHER" id="PTHR10587:SF133">
    <property type="entry name" value="CHITIN DEACETYLASE 1-RELATED"/>
    <property type="match status" value="1"/>
</dbReference>
<evidence type="ECO:0000256" key="2">
    <source>
        <dbReference type="ARBA" id="ARBA00022801"/>
    </source>
</evidence>
<protein>
    <submittedName>
        <fullName evidence="4">Polysaccharide deacetylase family protein</fullName>
        <ecNumber evidence="4">3.-.-.-</ecNumber>
    </submittedName>
</protein>
<evidence type="ECO:0000256" key="1">
    <source>
        <dbReference type="ARBA" id="ARBA00022723"/>
    </source>
</evidence>
<dbReference type="SUPFAM" id="SSF88713">
    <property type="entry name" value="Glycoside hydrolase/deacetylase"/>
    <property type="match status" value="1"/>
</dbReference>
<dbReference type="CDD" id="cd10917">
    <property type="entry name" value="CE4_NodB_like_6s_7s"/>
    <property type="match status" value="1"/>
</dbReference>
<dbReference type="InterPro" id="IPR011330">
    <property type="entry name" value="Glyco_hydro/deAcase_b/a-brl"/>
</dbReference>
<reference evidence="4 5" key="1">
    <citation type="submission" date="2024-04" db="EMBL/GenBank/DDBJ databases">
        <title>draft genome sequnece of Flavobacterium buctense JCM 30750.</title>
        <authorList>
            <person name="Kim D.-U."/>
        </authorList>
    </citation>
    <scope>NUCLEOTIDE SEQUENCE [LARGE SCALE GENOMIC DNA]</scope>
    <source>
        <strain evidence="4 5">JCM 30750</strain>
    </source>
</reference>
<name>A0ABU9DWH7_9FLAO</name>
<dbReference type="GO" id="GO:0016787">
    <property type="term" value="F:hydrolase activity"/>
    <property type="evidence" value="ECO:0007669"/>
    <property type="project" value="UniProtKB-KW"/>
</dbReference>
<evidence type="ECO:0000259" key="3">
    <source>
        <dbReference type="PROSITE" id="PS51677"/>
    </source>
</evidence>
<dbReference type="PROSITE" id="PS51677">
    <property type="entry name" value="NODB"/>
    <property type="match status" value="1"/>
</dbReference>
<dbReference type="PANTHER" id="PTHR10587">
    <property type="entry name" value="GLYCOSYL TRANSFERASE-RELATED"/>
    <property type="match status" value="1"/>
</dbReference>
<evidence type="ECO:0000313" key="4">
    <source>
        <dbReference type="EMBL" id="MEK8178753.1"/>
    </source>
</evidence>
<dbReference type="EC" id="3.-.-.-" evidence="4"/>
<accession>A0ABU9DWH7</accession>
<sequence length="215" mass="24994">MSLWVKTNRFVKTIFPNYIWDIPNEERKIFLTFDDGPIPEITEWTLAQLKKHNAKATFFCIGDNIQKHPEVFQKIITENHAIGNHTFNHLKGWGTSLEDYIENTKKCTQAMANCQLNTEHCLLFRPPYGKIKPAQARALRKLGYKIILWDIISMDFDQTISPEKCLDNVLKNIESGSIIVFHDSVKAWKNLEYVLPKTLAFLNENGFVCEKIDYN</sequence>
<feature type="domain" description="NodB homology" evidence="3">
    <location>
        <begin position="27"/>
        <end position="210"/>
    </location>
</feature>
<keyword evidence="2 4" id="KW-0378">Hydrolase</keyword>
<dbReference type="Proteomes" id="UP001491349">
    <property type="component" value="Unassembled WGS sequence"/>
</dbReference>
<dbReference type="EMBL" id="JBBPCB010000001">
    <property type="protein sequence ID" value="MEK8178753.1"/>
    <property type="molecule type" value="Genomic_DNA"/>
</dbReference>
<gene>
    <name evidence="4" type="ORF">WMW71_00245</name>
</gene>
<dbReference type="InterPro" id="IPR050248">
    <property type="entry name" value="Polysacc_deacetylase_ArnD"/>
</dbReference>
<comment type="caution">
    <text evidence="4">The sequence shown here is derived from an EMBL/GenBank/DDBJ whole genome shotgun (WGS) entry which is preliminary data.</text>
</comment>
<proteinExistence type="predicted"/>